<reference evidence="3 4" key="1">
    <citation type="submission" date="2016-10" db="EMBL/GenBank/DDBJ databases">
        <title>Genome sequence of Planktotalea frisia SH6-1.</title>
        <authorList>
            <person name="Poehlein A."/>
            <person name="Bakenhus I."/>
            <person name="Voget S."/>
            <person name="Brinkhoff T."/>
            <person name="Simon M."/>
        </authorList>
    </citation>
    <scope>NUCLEOTIDE SEQUENCE [LARGE SCALE GENOMIC DNA]</scope>
    <source>
        <strain evidence="3 4">SH6-1</strain>
    </source>
</reference>
<dbReference type="OrthoDB" id="9797912at2"/>
<gene>
    <name evidence="3" type="ORF">PFRI_00660</name>
</gene>
<evidence type="ECO:0000256" key="1">
    <source>
        <dbReference type="SAM" id="MobiDB-lite"/>
    </source>
</evidence>
<feature type="chain" id="PRO_5013041436" evidence="2">
    <location>
        <begin position="23"/>
        <end position="203"/>
    </location>
</feature>
<name>A0A1L9P2B0_9RHOB</name>
<dbReference type="EMBL" id="MLCB01000006">
    <property type="protein sequence ID" value="OJI95679.1"/>
    <property type="molecule type" value="Genomic_DNA"/>
</dbReference>
<evidence type="ECO:0000313" key="3">
    <source>
        <dbReference type="EMBL" id="OJI95679.1"/>
    </source>
</evidence>
<dbReference type="InterPro" id="IPR038696">
    <property type="entry name" value="IalB_sf"/>
</dbReference>
<dbReference type="InterPro" id="IPR010642">
    <property type="entry name" value="Invasion_prot_B"/>
</dbReference>
<keyword evidence="2" id="KW-0732">Signal</keyword>
<evidence type="ECO:0000256" key="2">
    <source>
        <dbReference type="SAM" id="SignalP"/>
    </source>
</evidence>
<feature type="region of interest" description="Disordered" evidence="1">
    <location>
        <begin position="24"/>
        <end position="49"/>
    </location>
</feature>
<protein>
    <submittedName>
        <fullName evidence="3">Invasion associated locus B (IalB) protein</fullName>
    </submittedName>
</protein>
<sequence>MFTRMTALAALACFALSGAAMAQETATQEETPNTVPTSEGDLSLGEDTSVPQVGQTYVREVVQDWEIQCVKTETGEDEPCQMYQLLQNEAGNPLAEVSLFKLPQGGQAVAGATVIVPLETALQAQLRIAVDGAQSKRYPYSLCNQIGCFARIGLTNSDLNGFKRGAKAVVTIVPFVAQDQQIQLEMSLNGFTASFDKTTVARQ</sequence>
<organism evidence="3 4">
    <name type="scientific">Planktotalea frisia</name>
    <dbReference type="NCBI Taxonomy" id="696762"/>
    <lineage>
        <taxon>Bacteria</taxon>
        <taxon>Pseudomonadati</taxon>
        <taxon>Pseudomonadota</taxon>
        <taxon>Alphaproteobacteria</taxon>
        <taxon>Rhodobacterales</taxon>
        <taxon>Paracoccaceae</taxon>
        <taxon>Planktotalea</taxon>
    </lineage>
</organism>
<proteinExistence type="predicted"/>
<dbReference type="RefSeq" id="WP_072628781.1">
    <property type="nucleotide sequence ID" value="NZ_MLCB01000006.1"/>
</dbReference>
<evidence type="ECO:0000313" key="4">
    <source>
        <dbReference type="Proteomes" id="UP000184514"/>
    </source>
</evidence>
<feature type="signal peptide" evidence="2">
    <location>
        <begin position="1"/>
        <end position="22"/>
    </location>
</feature>
<keyword evidence="4" id="KW-1185">Reference proteome</keyword>
<dbReference type="Pfam" id="PF06776">
    <property type="entry name" value="IalB"/>
    <property type="match status" value="1"/>
</dbReference>
<dbReference type="AlphaFoldDB" id="A0A1L9P2B0"/>
<dbReference type="Proteomes" id="UP000184514">
    <property type="component" value="Unassembled WGS sequence"/>
</dbReference>
<comment type="caution">
    <text evidence="3">The sequence shown here is derived from an EMBL/GenBank/DDBJ whole genome shotgun (WGS) entry which is preliminary data.</text>
</comment>
<accession>A0A1L9P2B0</accession>
<dbReference type="Gene3D" id="2.60.40.1880">
    <property type="entry name" value="Invasion associated locus B (IalB) protein"/>
    <property type="match status" value="1"/>
</dbReference>
<dbReference type="STRING" id="696762.PFRI_00660"/>